<evidence type="ECO:0000313" key="4">
    <source>
        <dbReference type="Proteomes" id="UP000823641"/>
    </source>
</evidence>
<accession>A0A9D9N4C8</accession>
<dbReference type="AlphaFoldDB" id="A0A9D9N4C8"/>
<dbReference type="Proteomes" id="UP000823641">
    <property type="component" value="Unassembled WGS sequence"/>
</dbReference>
<dbReference type="EMBL" id="JADIMG010000068">
    <property type="protein sequence ID" value="MBO8460051.1"/>
    <property type="molecule type" value="Genomic_DNA"/>
</dbReference>
<dbReference type="Pfam" id="PF13432">
    <property type="entry name" value="TPR_16"/>
    <property type="match status" value="2"/>
</dbReference>
<dbReference type="InterPro" id="IPR011990">
    <property type="entry name" value="TPR-like_helical_dom_sf"/>
</dbReference>
<dbReference type="Pfam" id="PF13174">
    <property type="entry name" value="TPR_6"/>
    <property type="match status" value="4"/>
</dbReference>
<dbReference type="Gene3D" id="1.25.40.10">
    <property type="entry name" value="Tetratricopeptide repeat domain"/>
    <property type="match status" value="8"/>
</dbReference>
<dbReference type="PROSITE" id="PS50005">
    <property type="entry name" value="TPR"/>
    <property type="match status" value="3"/>
</dbReference>
<evidence type="ECO:0000256" key="1">
    <source>
        <dbReference type="PROSITE-ProRule" id="PRU00339"/>
    </source>
</evidence>
<gene>
    <name evidence="3" type="ORF">IAA73_06955</name>
</gene>
<name>A0A9D9N4C8_9BACT</name>
<dbReference type="SUPFAM" id="SSF48452">
    <property type="entry name" value="TPR-like"/>
    <property type="match status" value="5"/>
</dbReference>
<organism evidence="3 4">
    <name type="scientific">Candidatus Gallipaludibacter merdavium</name>
    <dbReference type="NCBI Taxonomy" id="2840839"/>
    <lineage>
        <taxon>Bacteria</taxon>
        <taxon>Pseudomonadati</taxon>
        <taxon>Bacteroidota</taxon>
        <taxon>Bacteroidia</taxon>
        <taxon>Bacteroidales</taxon>
        <taxon>Candidatus Gallipaludibacter</taxon>
    </lineage>
</organism>
<proteinExistence type="predicted"/>
<dbReference type="SUPFAM" id="SSF81901">
    <property type="entry name" value="HCP-like"/>
    <property type="match status" value="1"/>
</dbReference>
<evidence type="ECO:0000256" key="2">
    <source>
        <dbReference type="SAM" id="SignalP"/>
    </source>
</evidence>
<dbReference type="Pfam" id="PF13181">
    <property type="entry name" value="TPR_8"/>
    <property type="match status" value="1"/>
</dbReference>
<reference evidence="3" key="1">
    <citation type="submission" date="2020-10" db="EMBL/GenBank/DDBJ databases">
        <authorList>
            <person name="Gilroy R."/>
        </authorList>
    </citation>
    <scope>NUCLEOTIDE SEQUENCE</scope>
    <source>
        <strain evidence="3">G3-3990</strain>
    </source>
</reference>
<feature type="repeat" description="TPR" evidence="1">
    <location>
        <begin position="615"/>
        <end position="648"/>
    </location>
</feature>
<keyword evidence="1" id="KW-0802">TPR repeat</keyword>
<keyword evidence="2" id="KW-0732">Signal</keyword>
<dbReference type="SMART" id="SM00028">
    <property type="entry name" value="TPR"/>
    <property type="match status" value="14"/>
</dbReference>
<feature type="repeat" description="TPR" evidence="1">
    <location>
        <begin position="315"/>
        <end position="348"/>
    </location>
</feature>
<comment type="caution">
    <text evidence="3">The sequence shown here is derived from an EMBL/GenBank/DDBJ whole genome shotgun (WGS) entry which is preliminary data.</text>
</comment>
<dbReference type="InterPro" id="IPR019734">
    <property type="entry name" value="TPR_rpt"/>
</dbReference>
<evidence type="ECO:0000313" key="3">
    <source>
        <dbReference type="EMBL" id="MBO8460051.1"/>
    </source>
</evidence>
<feature type="repeat" description="TPR" evidence="1">
    <location>
        <begin position="652"/>
        <end position="685"/>
    </location>
</feature>
<feature type="chain" id="PRO_5038955182" evidence="2">
    <location>
        <begin position="20"/>
        <end position="1009"/>
    </location>
</feature>
<protein>
    <submittedName>
        <fullName evidence="3">Tetratricopeptide repeat protein</fullName>
    </submittedName>
</protein>
<dbReference type="PANTHER" id="PTHR12558">
    <property type="entry name" value="CELL DIVISION CYCLE 16,23,27"/>
    <property type="match status" value="1"/>
</dbReference>
<feature type="signal peptide" evidence="2">
    <location>
        <begin position="1"/>
        <end position="19"/>
    </location>
</feature>
<reference evidence="3" key="2">
    <citation type="journal article" date="2021" name="PeerJ">
        <title>Extensive microbial diversity within the chicken gut microbiome revealed by metagenomics and culture.</title>
        <authorList>
            <person name="Gilroy R."/>
            <person name="Ravi A."/>
            <person name="Getino M."/>
            <person name="Pursley I."/>
            <person name="Horton D.L."/>
            <person name="Alikhan N.F."/>
            <person name="Baker D."/>
            <person name="Gharbi K."/>
            <person name="Hall N."/>
            <person name="Watson M."/>
            <person name="Adriaenssens E.M."/>
            <person name="Foster-Nyarko E."/>
            <person name="Jarju S."/>
            <person name="Secka A."/>
            <person name="Antonio M."/>
            <person name="Oren A."/>
            <person name="Chaudhuri R.R."/>
            <person name="La Ragione R."/>
            <person name="Hildebrand F."/>
            <person name="Pallen M.J."/>
        </authorList>
    </citation>
    <scope>NUCLEOTIDE SEQUENCE</scope>
    <source>
        <strain evidence="3">G3-3990</strain>
    </source>
</reference>
<sequence length="1009" mass="116781">MKHFCIVLLSFLCSFSMYAQRAQNMPMSDEYTRKGKDLFEQKKFGEAYRIFSEALTEADKDLSIKKDELALYKTFCAYELRLPDAEGQIKNYLKEYPYTPYGSELHYMAGMLLTENERYKQALKEFDQVNERYLSKRQADDYLFYKAYAQMKEGETAAATQTFKKVMDRKTRYQVAAQFYYAYGLYTMKDYEKALPYFLQLEGNPDYANNVPYYIVQIYYYLNNYDEVVDRATELLKSNNKENQTELHRMLGELYYERQNYGMAAQHLKAYTEKEKKLQRNDLYMLGFSYYQQGQYKEAIQYLTQTTTTEDLMTENAYLHIGNAYVKLGDKNNARLAFSNAVNTNFDAQIHEEAMFNYALTTYESDDTFGESVNAFVNFITQYPNSKHISEAYRLFGDVLLRTNNFKEAYDALLMVNADDQRLTATKHYLLYRMGVMFCNAKRWGEAVQYFNDAIACDETGAYVGDCLYWRAECFYKSGQYALAEADLKVLFGRSDINQNPNKALAYYLAGYACFAQHKYKDAIPYFLSYTAIEKDKMKEMHSDALNRIGDCYFQGRDFGPAENYYARVIGIGRQGADYAYFQRANIMGLLKKYDDKILLEEKLVKQYPKSDYADDALYEMARAYQMKEEYPSAIDSYNRLLASYPHSNLARVAAVEIGMTYANMGQQENAITAYKKVISNYPGSEESYTALQGIESAYIALNQISEYLAYTKTLGTVITVPSENKEDSLTYVAAELQYTQGNLKAAIIGMEGYIQNYCPVGRYCTMAWYYLADSQYQLDNKKEALKAYDALTKMANNQYTEEAYTKCAELAYDLQLYDSARVYFSQLQTVAGKIELVNAARIGVMRCDNKLERYQDVITQANEIVKDGQTNEEMQKEARYTRAKAYLALEQPMLATADLSYLSSQTNDEMGAEAKYLLALLYFNQGDMDTAESEIMDFASKNTPYQYWLAKSFILLADIYMKRGDDFQAKQYLLSLSNNYKGNDDVDDLIKERLALIAERESERVVTE</sequence>
<dbReference type="PANTHER" id="PTHR12558:SF13">
    <property type="entry name" value="CELL DIVISION CYCLE PROTEIN 27 HOMOLOG"/>
    <property type="match status" value="1"/>
</dbReference>